<gene>
    <name evidence="1" type="ORF">HHI36_017311</name>
</gene>
<dbReference type="EMBL" id="JABFTP020000124">
    <property type="protein sequence ID" value="KAL3279803.1"/>
    <property type="molecule type" value="Genomic_DNA"/>
</dbReference>
<sequence length="60" mass="6856">MPEYFCSYFSEIGAKLAAQMKNPVRRVSKPKSNVHFFDLVQTNMDEVESIVRTLKDGKCA</sequence>
<dbReference type="AlphaFoldDB" id="A0ABD2NMJ5"/>
<keyword evidence="2" id="KW-1185">Reference proteome</keyword>
<evidence type="ECO:0000313" key="1">
    <source>
        <dbReference type="EMBL" id="KAL3279803.1"/>
    </source>
</evidence>
<evidence type="ECO:0000313" key="2">
    <source>
        <dbReference type="Proteomes" id="UP001516400"/>
    </source>
</evidence>
<accession>A0ABD2NMJ5</accession>
<reference evidence="1 2" key="1">
    <citation type="journal article" date="2021" name="BMC Biol.">
        <title>Horizontally acquired antibacterial genes associated with adaptive radiation of ladybird beetles.</title>
        <authorList>
            <person name="Li H.S."/>
            <person name="Tang X.F."/>
            <person name="Huang Y.H."/>
            <person name="Xu Z.Y."/>
            <person name="Chen M.L."/>
            <person name="Du X.Y."/>
            <person name="Qiu B.Y."/>
            <person name="Chen P.T."/>
            <person name="Zhang W."/>
            <person name="Slipinski A."/>
            <person name="Escalona H.E."/>
            <person name="Waterhouse R.M."/>
            <person name="Zwick A."/>
            <person name="Pang H."/>
        </authorList>
    </citation>
    <scope>NUCLEOTIDE SEQUENCE [LARGE SCALE GENOMIC DNA]</scope>
    <source>
        <strain evidence="1">SYSU2018</strain>
    </source>
</reference>
<protein>
    <submittedName>
        <fullName evidence="1">Uncharacterized protein</fullName>
    </submittedName>
</protein>
<feature type="non-terminal residue" evidence="1">
    <location>
        <position position="60"/>
    </location>
</feature>
<organism evidence="1 2">
    <name type="scientific">Cryptolaemus montrouzieri</name>
    <dbReference type="NCBI Taxonomy" id="559131"/>
    <lineage>
        <taxon>Eukaryota</taxon>
        <taxon>Metazoa</taxon>
        <taxon>Ecdysozoa</taxon>
        <taxon>Arthropoda</taxon>
        <taxon>Hexapoda</taxon>
        <taxon>Insecta</taxon>
        <taxon>Pterygota</taxon>
        <taxon>Neoptera</taxon>
        <taxon>Endopterygota</taxon>
        <taxon>Coleoptera</taxon>
        <taxon>Polyphaga</taxon>
        <taxon>Cucujiformia</taxon>
        <taxon>Coccinelloidea</taxon>
        <taxon>Coccinellidae</taxon>
        <taxon>Scymninae</taxon>
        <taxon>Scymnini</taxon>
        <taxon>Cryptolaemus</taxon>
    </lineage>
</organism>
<comment type="caution">
    <text evidence="1">The sequence shown here is derived from an EMBL/GenBank/DDBJ whole genome shotgun (WGS) entry which is preliminary data.</text>
</comment>
<name>A0ABD2NMJ5_9CUCU</name>
<dbReference type="Proteomes" id="UP001516400">
    <property type="component" value="Unassembled WGS sequence"/>
</dbReference>
<proteinExistence type="predicted"/>